<keyword evidence="5" id="KW-1003">Cell membrane</keyword>
<keyword evidence="13" id="KW-0472">Membrane</keyword>
<evidence type="ECO:0000256" key="10">
    <source>
        <dbReference type="ARBA" id="ARBA00022801"/>
    </source>
</evidence>
<reference evidence="19 20" key="1">
    <citation type="journal article" date="2015" name="Genome Biol. Evol.">
        <title>The genome of winter moth (Operophtera brumata) provides a genomic perspective on sexual dimorphism and phenology.</title>
        <authorList>
            <person name="Derks M.F."/>
            <person name="Smit S."/>
            <person name="Salis L."/>
            <person name="Schijlen E."/>
            <person name="Bossers A."/>
            <person name="Mateman C."/>
            <person name="Pijl A.S."/>
            <person name="de Ridder D."/>
            <person name="Groenen M.A."/>
            <person name="Visser M.E."/>
            <person name="Megens H.J."/>
        </authorList>
    </citation>
    <scope>NUCLEOTIDE SEQUENCE [LARGE SCALE GENOMIC DNA]</scope>
    <source>
        <strain evidence="19">WM2013NL</strain>
        <tissue evidence="19">Head and thorax</tissue>
    </source>
</reference>
<evidence type="ECO:0000256" key="16">
    <source>
        <dbReference type="ARBA" id="ARBA00023301"/>
    </source>
</evidence>
<dbReference type="CDD" id="cd00081">
    <property type="entry name" value="Hint"/>
    <property type="match status" value="1"/>
</dbReference>
<dbReference type="SUPFAM" id="SSF55166">
    <property type="entry name" value="Hedgehog/DD-peptidase"/>
    <property type="match status" value="1"/>
</dbReference>
<gene>
    <name evidence="19" type="ORF">OBRU01_16431</name>
</gene>
<keyword evidence="20" id="KW-1185">Reference proteome</keyword>
<dbReference type="PRINTS" id="PR00632">
    <property type="entry name" value="SONICHHOG"/>
</dbReference>
<dbReference type="GO" id="GO:0009653">
    <property type="term" value="P:anatomical structure morphogenesis"/>
    <property type="evidence" value="ECO:0007669"/>
    <property type="project" value="UniProtKB-KW"/>
</dbReference>
<keyword evidence="15" id="KW-0449">Lipoprotein</keyword>
<dbReference type="InterPro" id="IPR050387">
    <property type="entry name" value="Hedgehog_Signaling"/>
</dbReference>
<dbReference type="InterPro" id="IPR003586">
    <property type="entry name" value="Hint_dom_C"/>
</dbReference>
<dbReference type="Pfam" id="PF01079">
    <property type="entry name" value="Hint"/>
    <property type="match status" value="1"/>
</dbReference>
<evidence type="ECO:0000256" key="2">
    <source>
        <dbReference type="ARBA" id="ARBA00010649"/>
    </source>
</evidence>
<keyword evidence="9" id="KW-0479">Metal-binding</keyword>
<keyword evidence="10" id="KW-0378">Hydrolase</keyword>
<evidence type="ECO:0000256" key="15">
    <source>
        <dbReference type="ARBA" id="ARBA00023288"/>
    </source>
</evidence>
<keyword evidence="11" id="KW-0068">Autocatalytic cleavage</keyword>
<dbReference type="GO" id="GO:0005615">
    <property type="term" value="C:extracellular space"/>
    <property type="evidence" value="ECO:0007669"/>
    <property type="project" value="TreeGrafter"/>
</dbReference>
<dbReference type="GO" id="GO:0007224">
    <property type="term" value="P:smoothened signaling pathway"/>
    <property type="evidence" value="ECO:0007669"/>
    <property type="project" value="TreeGrafter"/>
</dbReference>
<organism evidence="19 20">
    <name type="scientific">Operophtera brumata</name>
    <name type="common">Winter moth</name>
    <name type="synonym">Phalaena brumata</name>
    <dbReference type="NCBI Taxonomy" id="104452"/>
    <lineage>
        <taxon>Eukaryota</taxon>
        <taxon>Metazoa</taxon>
        <taxon>Ecdysozoa</taxon>
        <taxon>Arthropoda</taxon>
        <taxon>Hexapoda</taxon>
        <taxon>Insecta</taxon>
        <taxon>Pterygota</taxon>
        <taxon>Neoptera</taxon>
        <taxon>Endopterygota</taxon>
        <taxon>Lepidoptera</taxon>
        <taxon>Glossata</taxon>
        <taxon>Ditrysia</taxon>
        <taxon>Geometroidea</taxon>
        <taxon>Geometridae</taxon>
        <taxon>Larentiinae</taxon>
        <taxon>Operophtera</taxon>
    </lineage>
</organism>
<dbReference type="GO" id="GO:0016740">
    <property type="term" value="F:transferase activity"/>
    <property type="evidence" value="ECO:0007669"/>
    <property type="project" value="UniProtKB-KW"/>
</dbReference>
<dbReference type="Proteomes" id="UP000037510">
    <property type="component" value="Unassembled WGS sequence"/>
</dbReference>
<keyword evidence="7" id="KW-0808">Transferase</keyword>
<dbReference type="GO" id="GO:0008233">
    <property type="term" value="F:peptidase activity"/>
    <property type="evidence" value="ECO:0007669"/>
    <property type="project" value="UniProtKB-KW"/>
</dbReference>
<keyword evidence="12" id="KW-0106">Calcium</keyword>
<dbReference type="GO" id="GO:0007367">
    <property type="term" value="P:segment polarity determination"/>
    <property type="evidence" value="ECO:0007669"/>
    <property type="project" value="UniProtKB-KW"/>
</dbReference>
<dbReference type="AlphaFoldDB" id="A0A0L7L040"/>
<dbReference type="InterPro" id="IPR000320">
    <property type="entry name" value="Hedgehog_signalling_dom"/>
</dbReference>
<dbReference type="InterPro" id="IPR009045">
    <property type="entry name" value="Zn_M74/Hedgehog-like"/>
</dbReference>
<evidence type="ECO:0000256" key="6">
    <source>
        <dbReference type="ARBA" id="ARBA00022670"/>
    </source>
</evidence>
<dbReference type="Pfam" id="PF01085">
    <property type="entry name" value="HH_signal"/>
    <property type="match status" value="1"/>
</dbReference>
<keyword evidence="8" id="KW-0709">Segmentation polarity protein</keyword>
<keyword evidence="16" id="KW-0504">Morphogen</keyword>
<dbReference type="GO" id="GO:0016015">
    <property type="term" value="F:morphogen activity"/>
    <property type="evidence" value="ECO:0007669"/>
    <property type="project" value="UniProtKB-KW"/>
</dbReference>
<evidence type="ECO:0000256" key="7">
    <source>
        <dbReference type="ARBA" id="ARBA00022679"/>
    </source>
</evidence>
<evidence type="ECO:0000256" key="3">
    <source>
        <dbReference type="ARBA" id="ARBA00021970"/>
    </source>
</evidence>
<dbReference type="STRING" id="104452.A0A0L7L040"/>
<dbReference type="PANTHER" id="PTHR11889">
    <property type="entry name" value="HEDGEHOG"/>
    <property type="match status" value="1"/>
</dbReference>
<comment type="subcellular location">
    <subcellularLocation>
        <location evidence="1">Cell membrane</location>
        <topology evidence="1">Lipid-anchor</topology>
    </subcellularLocation>
</comment>
<comment type="function">
    <text evidence="17">The C-terminal part of the hedgehog protein precursor displays an autoproteolysis activity that results in the cleavage of the full-length protein into two parts (N-product and C-product). In addition, the C-terminal part displays a cholesterol transferase activity that results by the covalent attachment of a cholesterol moiety to the C-terminal of the newly generated N-product. Once cleaved, the C-product has no signaling activity and diffuses from the cell.</text>
</comment>
<proteinExistence type="inferred from homology"/>
<dbReference type="EMBL" id="JTDY01003900">
    <property type="protein sequence ID" value="KOB68852.1"/>
    <property type="molecule type" value="Genomic_DNA"/>
</dbReference>
<evidence type="ECO:0000256" key="11">
    <source>
        <dbReference type="ARBA" id="ARBA00022813"/>
    </source>
</evidence>
<evidence type="ECO:0000313" key="20">
    <source>
        <dbReference type="Proteomes" id="UP000037510"/>
    </source>
</evidence>
<keyword evidence="4" id="KW-0217">Developmental protein</keyword>
<dbReference type="GO" id="GO:0005509">
    <property type="term" value="F:calcium ion binding"/>
    <property type="evidence" value="ECO:0007669"/>
    <property type="project" value="TreeGrafter"/>
</dbReference>
<evidence type="ECO:0000313" key="19">
    <source>
        <dbReference type="EMBL" id="KOB68852.1"/>
    </source>
</evidence>
<keyword evidence="6" id="KW-0645">Protease</keyword>
<dbReference type="InterPro" id="IPR036844">
    <property type="entry name" value="Hint_dom_sf"/>
</dbReference>
<dbReference type="GO" id="GO:0001708">
    <property type="term" value="P:cell fate specification"/>
    <property type="evidence" value="ECO:0007669"/>
    <property type="project" value="TreeGrafter"/>
</dbReference>
<dbReference type="GO" id="GO:0016540">
    <property type="term" value="P:protein autoprocessing"/>
    <property type="evidence" value="ECO:0007669"/>
    <property type="project" value="InterPro"/>
</dbReference>
<evidence type="ECO:0000256" key="13">
    <source>
        <dbReference type="ARBA" id="ARBA00023136"/>
    </source>
</evidence>
<accession>A0A0L7L040</accession>
<feature type="domain" description="Hint" evidence="18">
    <location>
        <begin position="118"/>
        <end position="162"/>
    </location>
</feature>
<protein>
    <recommendedName>
        <fullName evidence="3">Protein hedgehog</fullName>
    </recommendedName>
</protein>
<dbReference type="SMART" id="SM00305">
    <property type="entry name" value="HintC"/>
    <property type="match status" value="1"/>
</dbReference>
<evidence type="ECO:0000256" key="8">
    <source>
        <dbReference type="ARBA" id="ARBA00022716"/>
    </source>
</evidence>
<dbReference type="SUPFAM" id="SSF51294">
    <property type="entry name" value="Hedgehog/intein (Hint) domain"/>
    <property type="match status" value="1"/>
</dbReference>
<dbReference type="GO" id="GO:0005113">
    <property type="term" value="F:patched binding"/>
    <property type="evidence" value="ECO:0007669"/>
    <property type="project" value="TreeGrafter"/>
</dbReference>
<keyword evidence="14" id="KW-0564">Palmitate</keyword>
<sequence length="211" mass="23501">MNQWPGVRLRVIEGWDEENSHLDYSLHYEGRAVDLTTSDRDRSKYGMLARLAVEAGFDWNRLWERALDVFLREVTAENGVTITSTPSHLLLLAAADGWRDSFAASVGVGDVLLTRGPAGVMRPSRVVDTRYVTKRGVYAPLTATGTILVDDALASCYAMVRSHSLAHAAMSPLRWMSAWGSSRESASGVHWYANALYKVGDFVLPTSYRYR</sequence>
<evidence type="ECO:0000256" key="9">
    <source>
        <dbReference type="ARBA" id="ARBA00022723"/>
    </source>
</evidence>
<evidence type="ECO:0000256" key="5">
    <source>
        <dbReference type="ARBA" id="ARBA00022475"/>
    </source>
</evidence>
<evidence type="ECO:0000256" key="17">
    <source>
        <dbReference type="ARBA" id="ARBA00045369"/>
    </source>
</evidence>
<evidence type="ECO:0000259" key="18">
    <source>
        <dbReference type="SMART" id="SM00305"/>
    </source>
</evidence>
<dbReference type="GO" id="GO:0007267">
    <property type="term" value="P:cell-cell signaling"/>
    <property type="evidence" value="ECO:0007669"/>
    <property type="project" value="InterPro"/>
</dbReference>
<dbReference type="GO" id="GO:0010468">
    <property type="term" value="P:regulation of gene expression"/>
    <property type="evidence" value="ECO:0007669"/>
    <property type="project" value="TreeGrafter"/>
</dbReference>
<dbReference type="InterPro" id="IPR001657">
    <property type="entry name" value="Hedgehog"/>
</dbReference>
<evidence type="ECO:0000256" key="12">
    <source>
        <dbReference type="ARBA" id="ARBA00022837"/>
    </source>
</evidence>
<evidence type="ECO:0000256" key="4">
    <source>
        <dbReference type="ARBA" id="ARBA00022473"/>
    </source>
</evidence>
<dbReference type="GO" id="GO:0005886">
    <property type="term" value="C:plasma membrane"/>
    <property type="evidence" value="ECO:0007669"/>
    <property type="project" value="UniProtKB-SubCell"/>
</dbReference>
<dbReference type="PANTHER" id="PTHR11889:SF31">
    <property type="entry name" value="PROTEIN HEDGEHOG"/>
    <property type="match status" value="1"/>
</dbReference>
<name>A0A0L7L040_OPEBR</name>
<comment type="caution">
    <text evidence="19">The sequence shown here is derived from an EMBL/GenBank/DDBJ whole genome shotgun (WGS) entry which is preliminary data.</text>
</comment>
<evidence type="ECO:0000256" key="1">
    <source>
        <dbReference type="ARBA" id="ARBA00004193"/>
    </source>
</evidence>
<evidence type="ECO:0000256" key="14">
    <source>
        <dbReference type="ARBA" id="ARBA00023139"/>
    </source>
</evidence>
<dbReference type="Gene3D" id="3.30.1380.10">
    <property type="match status" value="1"/>
</dbReference>
<comment type="similarity">
    <text evidence="2">Belongs to the hedgehog family.</text>
</comment>
<dbReference type="InterPro" id="IPR001767">
    <property type="entry name" value="Hedgehog_Hint"/>
</dbReference>